<evidence type="ECO:0000313" key="3">
    <source>
        <dbReference type="Proteomes" id="UP000032702"/>
    </source>
</evidence>
<dbReference type="SUPFAM" id="SSF56235">
    <property type="entry name" value="N-terminal nucleophile aminohydrolases (Ntn hydrolases)"/>
    <property type="match status" value="1"/>
</dbReference>
<sequence length="352" mass="37490">MPSPSAPGPPLRSLSPRGPPMTPESRCSVLLALLLSAAASAQSEPEAALNPDVLGTRSIVACDVAAQACGVAVISFPVTSSMVPYGKPGLALANQMLPSVELAHDIIARIDSGQHPQQALTAALAPPGTDPQNRQIGVAIIRNNAVQVGQYTGQASWTERCSLLGSTYAIQAAGQTSAAVCQAMATGFERARGSLALRLLESLKAGAAVGQDARGERSGTVRVWAPSSQTDGFTYYIADASVAGKRDALLLLESELYRYLGQMARESPANRVELDPWTVMSLKWALKETRYYRGPVDFQWTTEADQALKAYQTANVLFPRDTIRSSGKVYIDWALVQFILRAQDGSVQSAAR</sequence>
<proteinExistence type="predicted"/>
<dbReference type="Pfam" id="PF06267">
    <property type="entry name" value="DUF1028"/>
    <property type="match status" value="1"/>
</dbReference>
<feature type="compositionally biased region" description="Pro residues" evidence="1">
    <location>
        <begin position="1"/>
        <end position="10"/>
    </location>
</feature>
<dbReference type="PANTHER" id="PTHR39328">
    <property type="entry name" value="BLL2871 PROTEIN"/>
    <property type="match status" value="1"/>
</dbReference>
<dbReference type="Proteomes" id="UP000032702">
    <property type="component" value="Unassembled WGS sequence"/>
</dbReference>
<dbReference type="Gene3D" id="3.60.20.10">
    <property type="entry name" value="Glutamine Phosphoribosylpyrophosphate, subunit 1, domain 1"/>
    <property type="match status" value="1"/>
</dbReference>
<dbReference type="EMBL" id="AAMD01000018">
    <property type="protein sequence ID" value="EAU68341.1"/>
    <property type="molecule type" value="Genomic_DNA"/>
</dbReference>
<dbReference type="PANTHER" id="PTHR39328:SF1">
    <property type="entry name" value="BLL2871 PROTEIN"/>
    <property type="match status" value="1"/>
</dbReference>
<protein>
    <submittedName>
        <fullName evidence="2">Uncharacterized protein</fullName>
    </submittedName>
</protein>
<feature type="region of interest" description="Disordered" evidence="1">
    <location>
        <begin position="1"/>
        <end position="23"/>
    </location>
</feature>
<name>Q099E5_STIAD</name>
<dbReference type="InterPro" id="IPR029055">
    <property type="entry name" value="Ntn_hydrolases_N"/>
</dbReference>
<accession>Q099E5</accession>
<organism evidence="2 3">
    <name type="scientific">Stigmatella aurantiaca (strain DW4/3-1)</name>
    <dbReference type="NCBI Taxonomy" id="378806"/>
    <lineage>
        <taxon>Bacteria</taxon>
        <taxon>Pseudomonadati</taxon>
        <taxon>Myxococcota</taxon>
        <taxon>Myxococcia</taxon>
        <taxon>Myxococcales</taxon>
        <taxon>Cystobacterineae</taxon>
        <taxon>Archangiaceae</taxon>
        <taxon>Stigmatella</taxon>
    </lineage>
</organism>
<evidence type="ECO:0000313" key="2">
    <source>
        <dbReference type="EMBL" id="EAU68341.1"/>
    </source>
</evidence>
<gene>
    <name evidence="2" type="ORF">STIAU_3917</name>
</gene>
<comment type="caution">
    <text evidence="2">The sequence shown here is derived from an EMBL/GenBank/DDBJ whole genome shotgun (WGS) entry which is preliminary data.</text>
</comment>
<evidence type="ECO:0000256" key="1">
    <source>
        <dbReference type="SAM" id="MobiDB-lite"/>
    </source>
</evidence>
<dbReference type="InterPro" id="IPR010430">
    <property type="entry name" value="DUF1028"/>
</dbReference>
<dbReference type="AlphaFoldDB" id="Q099E5"/>
<reference evidence="2 3" key="1">
    <citation type="submission" date="2006-04" db="EMBL/GenBank/DDBJ databases">
        <authorList>
            <person name="Nierman W.C."/>
        </authorList>
    </citation>
    <scope>NUCLEOTIDE SEQUENCE [LARGE SCALE GENOMIC DNA]</scope>
    <source>
        <strain evidence="2 3">DW4/3-1</strain>
    </source>
</reference>